<dbReference type="Proteomes" id="UP001204445">
    <property type="component" value="Unassembled WGS sequence"/>
</dbReference>
<dbReference type="AlphaFoldDB" id="A0AAE3L0P0"/>
<dbReference type="Pfam" id="PF00563">
    <property type="entry name" value="EAL"/>
    <property type="match status" value="1"/>
</dbReference>
<evidence type="ECO:0000259" key="1">
    <source>
        <dbReference type="PROSITE" id="PS50883"/>
    </source>
</evidence>
<evidence type="ECO:0000313" key="3">
    <source>
        <dbReference type="Proteomes" id="UP001204445"/>
    </source>
</evidence>
<comment type="caution">
    <text evidence="2">The sequence shown here is derived from an EMBL/GenBank/DDBJ whole genome shotgun (WGS) entry which is preliminary data.</text>
</comment>
<name>A0AAE3L0P0_9GAMM</name>
<dbReference type="PANTHER" id="PTHR33121">
    <property type="entry name" value="CYCLIC DI-GMP PHOSPHODIESTERASE PDEF"/>
    <property type="match status" value="1"/>
</dbReference>
<dbReference type="CDD" id="cd01948">
    <property type="entry name" value="EAL"/>
    <property type="match status" value="1"/>
</dbReference>
<accession>A0AAE3L0P0</accession>
<protein>
    <submittedName>
        <fullName evidence="2">EAL domain-containing protein (Putative c-di-GMP-specific phosphodiesterase class I)</fullName>
    </submittedName>
</protein>
<gene>
    <name evidence="2" type="ORF">J2T55_000867</name>
</gene>
<dbReference type="RefSeq" id="WP_259054458.1">
    <property type="nucleotide sequence ID" value="NZ_JANUCT010000005.1"/>
</dbReference>
<dbReference type="InterPro" id="IPR050706">
    <property type="entry name" value="Cyclic-di-GMP_PDE-like"/>
</dbReference>
<feature type="domain" description="EAL" evidence="1">
    <location>
        <begin position="1"/>
        <end position="227"/>
    </location>
</feature>
<keyword evidence="3" id="KW-1185">Reference proteome</keyword>
<dbReference type="Gene3D" id="3.20.20.450">
    <property type="entry name" value="EAL domain"/>
    <property type="match status" value="1"/>
</dbReference>
<dbReference type="SMART" id="SM00052">
    <property type="entry name" value="EAL"/>
    <property type="match status" value="1"/>
</dbReference>
<evidence type="ECO:0000313" key="2">
    <source>
        <dbReference type="EMBL" id="MCS3902859.1"/>
    </source>
</evidence>
<dbReference type="InterPro" id="IPR001633">
    <property type="entry name" value="EAL_dom"/>
</dbReference>
<dbReference type="PANTHER" id="PTHR33121:SF15">
    <property type="entry name" value="BLUE LIGHT- AND TEMPERATURE-REGULATED ANTIREPRESSOR BLUF"/>
    <property type="match status" value="1"/>
</dbReference>
<proteinExistence type="predicted"/>
<dbReference type="PROSITE" id="PS50883">
    <property type="entry name" value="EAL"/>
    <property type="match status" value="1"/>
</dbReference>
<dbReference type="InterPro" id="IPR035919">
    <property type="entry name" value="EAL_sf"/>
</dbReference>
<dbReference type="EMBL" id="JANUCT010000005">
    <property type="protein sequence ID" value="MCS3902859.1"/>
    <property type="molecule type" value="Genomic_DNA"/>
</dbReference>
<dbReference type="SUPFAM" id="SSF141868">
    <property type="entry name" value="EAL domain-like"/>
    <property type="match status" value="1"/>
</dbReference>
<organism evidence="2 3">
    <name type="scientific">Methylohalomonas lacus</name>
    <dbReference type="NCBI Taxonomy" id="398773"/>
    <lineage>
        <taxon>Bacteria</taxon>
        <taxon>Pseudomonadati</taxon>
        <taxon>Pseudomonadota</taxon>
        <taxon>Gammaproteobacteria</taxon>
        <taxon>Methylohalomonadales</taxon>
        <taxon>Methylohalomonadaceae</taxon>
        <taxon>Methylohalomonas</taxon>
    </lineage>
</organism>
<reference evidence="2" key="1">
    <citation type="submission" date="2022-08" db="EMBL/GenBank/DDBJ databases">
        <title>Genomic Encyclopedia of Type Strains, Phase III (KMG-III): the genomes of soil and plant-associated and newly described type strains.</title>
        <authorList>
            <person name="Whitman W."/>
        </authorList>
    </citation>
    <scope>NUCLEOTIDE SEQUENCE</scope>
    <source>
        <strain evidence="2">HMT 1</strain>
    </source>
</reference>
<sequence>MAFQPIVDIDQESVFAYEALVRGVNGEGAGQVLSLVNDSNRYRFDQSCRVKAVKLASELGIRQKLSINFLPNAIYKPESCIRTTIAACKTYDFDVENIIFEVTEVEEISDKAHLQNIFTHYKERGFLTAIDDFGSGYAGLGLLAEFQPQLIKLDMELIRNIDQSKSRQSIVSGVIHTCLDMGIDVIGEGIETREELDVLRDKGISKFQGYYFARPAIEQLPTVNFIS</sequence>
<dbReference type="GO" id="GO:0071111">
    <property type="term" value="F:cyclic-guanylate-specific phosphodiesterase activity"/>
    <property type="evidence" value="ECO:0007669"/>
    <property type="project" value="InterPro"/>
</dbReference>